<reference evidence="2" key="1">
    <citation type="submission" date="2023-08" db="EMBL/GenBank/DDBJ databases">
        <title>Genomic characterization of piscicolin 126 produced by Carnobacterium maltaromaticum CM22 strain isolated from salmon (Salmo salar).</title>
        <authorList>
            <person name="Gonzalez-Gragera E."/>
            <person name="Garcia-Lopez J.D."/>
            <person name="Teso-Perez C."/>
            <person name="Gimenez-Hernandez I."/>
            <person name="Peralta-Sanchez J.M."/>
            <person name="Valdivia E."/>
            <person name="Montalban-Lopez M."/>
            <person name="Martin-Platero A.M."/>
            <person name="Banos A."/>
            <person name="Martinez-Bueno M."/>
        </authorList>
    </citation>
    <scope>NUCLEOTIDE SEQUENCE</scope>
    <source>
        <strain evidence="2">CM22</strain>
    </source>
</reference>
<feature type="transmembrane region" description="Helical" evidence="1">
    <location>
        <begin position="137"/>
        <end position="159"/>
    </location>
</feature>
<keyword evidence="1" id="KW-1133">Transmembrane helix</keyword>
<dbReference type="RefSeq" id="WP_322809282.1">
    <property type="nucleotide sequence ID" value="NZ_JAVBVO010000003.1"/>
</dbReference>
<keyword evidence="1" id="KW-0472">Membrane</keyword>
<feature type="transmembrane region" description="Helical" evidence="1">
    <location>
        <begin position="171"/>
        <end position="191"/>
    </location>
</feature>
<proteinExistence type="predicted"/>
<evidence type="ECO:0000256" key="1">
    <source>
        <dbReference type="SAM" id="Phobius"/>
    </source>
</evidence>
<gene>
    <name evidence="2" type="ORF">RAK27_12960</name>
</gene>
<feature type="transmembrane region" description="Helical" evidence="1">
    <location>
        <begin position="203"/>
        <end position="228"/>
    </location>
</feature>
<name>A0AAW9K743_CARML</name>
<feature type="transmembrane region" description="Helical" evidence="1">
    <location>
        <begin position="12"/>
        <end position="33"/>
    </location>
</feature>
<feature type="transmembrane region" description="Helical" evidence="1">
    <location>
        <begin position="45"/>
        <end position="64"/>
    </location>
</feature>
<feature type="transmembrane region" description="Helical" evidence="1">
    <location>
        <begin position="330"/>
        <end position="356"/>
    </location>
</feature>
<feature type="transmembrane region" description="Helical" evidence="1">
    <location>
        <begin position="240"/>
        <end position="258"/>
    </location>
</feature>
<feature type="transmembrane region" description="Helical" evidence="1">
    <location>
        <begin position="368"/>
        <end position="400"/>
    </location>
</feature>
<evidence type="ECO:0000313" key="3">
    <source>
        <dbReference type="Proteomes" id="UP001290462"/>
    </source>
</evidence>
<organism evidence="2 3">
    <name type="scientific">Carnobacterium maltaromaticum</name>
    <name type="common">Carnobacterium piscicola</name>
    <dbReference type="NCBI Taxonomy" id="2751"/>
    <lineage>
        <taxon>Bacteria</taxon>
        <taxon>Bacillati</taxon>
        <taxon>Bacillota</taxon>
        <taxon>Bacilli</taxon>
        <taxon>Lactobacillales</taxon>
        <taxon>Carnobacteriaceae</taxon>
        <taxon>Carnobacterium</taxon>
    </lineage>
</organism>
<evidence type="ECO:0008006" key="4">
    <source>
        <dbReference type="Google" id="ProtNLM"/>
    </source>
</evidence>
<accession>A0AAW9K743</accession>
<dbReference type="EMBL" id="JAVBVO010000003">
    <property type="protein sequence ID" value="MDZ5759567.1"/>
    <property type="molecule type" value="Genomic_DNA"/>
</dbReference>
<dbReference type="Proteomes" id="UP001290462">
    <property type="component" value="Unassembled WGS sequence"/>
</dbReference>
<keyword evidence="1" id="KW-0812">Transmembrane</keyword>
<evidence type="ECO:0000313" key="2">
    <source>
        <dbReference type="EMBL" id="MDZ5759567.1"/>
    </source>
</evidence>
<feature type="transmembrane region" description="Helical" evidence="1">
    <location>
        <begin position="70"/>
        <end position="88"/>
    </location>
</feature>
<sequence length="406" mass="46886">MHPMILSDKKTLGNSYLILTGLTFLYFLFVNALDTHLPITKDFHLFELLYASMLLAIFLSQTILKKVLYVGDYLIFGAFSILVLSGFITNELLSYQGMKLAVLDCITLSKFVVAYFFGRILFEKKVVDQLVMYLQNWVRWITFTLFGALLLNFIIPLWPTYETRFGYTIQILVFSHATYLTSTAIFCLLFLTFKRRKYDVFYIYMNSILIILAGRNKGLIFLGVYVFILMFQYFKKKTPIWSLMGISFILYLLFQNIISERLFSSETAARSTLYQNGLLLANRYFPFGTGFGSYGSSASTKVYSGIYGELGFNQLYGFSEETKNYLTDSFIAMILGQFGYLGLFLMGSIFIMMFFLVRKNTQYESFTLLLFVFIFISMITENFISSSYGVLAFILIGMLVNQKNNE</sequence>
<feature type="transmembrane region" description="Helical" evidence="1">
    <location>
        <begin position="100"/>
        <end position="117"/>
    </location>
</feature>
<comment type="caution">
    <text evidence="2">The sequence shown here is derived from an EMBL/GenBank/DDBJ whole genome shotgun (WGS) entry which is preliminary data.</text>
</comment>
<dbReference type="AlphaFoldDB" id="A0AAW9K743"/>
<protein>
    <recommendedName>
        <fullName evidence="4">Polymerase</fullName>
    </recommendedName>
</protein>